<feature type="region of interest" description="Disordered" evidence="1">
    <location>
        <begin position="270"/>
        <end position="356"/>
    </location>
</feature>
<evidence type="ECO:0000313" key="3">
    <source>
        <dbReference type="EMBL" id="KAH6670319.1"/>
    </source>
</evidence>
<protein>
    <recommendedName>
        <fullName evidence="2">T6SS Phospholipase effector Tle1-like catalytic domain-containing protein</fullName>
    </recommendedName>
</protein>
<proteinExistence type="predicted"/>
<dbReference type="Pfam" id="PF09994">
    <property type="entry name" value="T6SS_Tle1-like_cat"/>
    <property type="match status" value="1"/>
</dbReference>
<sequence>MCVSKPKGAAADGILRLPPLVMPTRKLVLCFDGTGNKFHGDESDSNILKIFRLLDSSASDQSGIGTYVVSENISHTGLRAKAGAWYQMAKDSAVGSSFDQHVVGGYRFLMRYYNPGDEIYMFGFSRGAYVARFLAEMLDHVGLLAHGNEEMVLFAWNAFSQWQTRKCHSTPEGKVKRDEMYKFLKGFRETFSRPIRRIRFLGLFDTVNSVPRFETAWMQRSKFPYTARSSAKVIRHAVSIDERRAKFRQDLIYQESPRKKKDQAHALMEKNPLGDLLHSHTKYRAPRRTTLAPEQARQTDNRGRQQSRGEDEGRPEPYRFRSRSRSRATRATDRSGGGPSDACSVNPAVDVGYDSDEGEQDMDEVWFAGSHADIGGGWSVTDERKNASHIPLVWMVREAMRAGLSFDPDQLEELGCVECSETYNPFAQLRDDGPEVPQILVDAPSPPTSPAQETTEKLGQPEQTEKRPSGFQEMLQKAELADIHDSLAFGGGLPHLSVAMWRFMEFMPFRRLDLRPDGTWKPIRWPLPRGETRDIPHNVRIHGSVIRRMQQDKNYRPGNLIVGGGGRGMRKAPEEHGIGEWMCVAGNGDMVDEIWTRRRKSQTDES</sequence>
<dbReference type="PANTHER" id="PTHR33840">
    <property type="match status" value="1"/>
</dbReference>
<dbReference type="EMBL" id="JAGSXJ010000030">
    <property type="protein sequence ID" value="KAH6670319.1"/>
    <property type="molecule type" value="Genomic_DNA"/>
</dbReference>
<evidence type="ECO:0000313" key="4">
    <source>
        <dbReference type="Proteomes" id="UP000770015"/>
    </source>
</evidence>
<dbReference type="OrthoDB" id="3162439at2759"/>
<feature type="domain" description="T6SS Phospholipase effector Tle1-like catalytic" evidence="2">
    <location>
        <begin position="25"/>
        <end position="398"/>
    </location>
</feature>
<gene>
    <name evidence="3" type="ORF">F5X68DRAFT_248936</name>
</gene>
<dbReference type="AlphaFoldDB" id="A0A9P8V137"/>
<comment type="caution">
    <text evidence="3">The sequence shown here is derived from an EMBL/GenBank/DDBJ whole genome shotgun (WGS) entry which is preliminary data.</text>
</comment>
<feature type="compositionally biased region" description="Basic and acidic residues" evidence="1">
    <location>
        <begin position="297"/>
        <end position="319"/>
    </location>
</feature>
<evidence type="ECO:0000259" key="2">
    <source>
        <dbReference type="Pfam" id="PF09994"/>
    </source>
</evidence>
<dbReference type="InterPro" id="IPR018712">
    <property type="entry name" value="Tle1-like_cat"/>
</dbReference>
<evidence type="ECO:0000256" key="1">
    <source>
        <dbReference type="SAM" id="MobiDB-lite"/>
    </source>
</evidence>
<dbReference type="Proteomes" id="UP000770015">
    <property type="component" value="Unassembled WGS sequence"/>
</dbReference>
<organism evidence="3 4">
    <name type="scientific">Plectosphaerella plurivora</name>
    <dbReference type="NCBI Taxonomy" id="936078"/>
    <lineage>
        <taxon>Eukaryota</taxon>
        <taxon>Fungi</taxon>
        <taxon>Dikarya</taxon>
        <taxon>Ascomycota</taxon>
        <taxon>Pezizomycotina</taxon>
        <taxon>Sordariomycetes</taxon>
        <taxon>Hypocreomycetidae</taxon>
        <taxon>Glomerellales</taxon>
        <taxon>Plectosphaerellaceae</taxon>
        <taxon>Plectosphaerella</taxon>
    </lineage>
</organism>
<accession>A0A9P8V137</accession>
<dbReference type="PANTHER" id="PTHR33840:SF2">
    <property type="entry name" value="TLE1 PHOSPHOLIPASE DOMAIN-CONTAINING PROTEIN"/>
    <property type="match status" value="1"/>
</dbReference>
<name>A0A9P8V137_9PEZI</name>
<reference evidence="3" key="1">
    <citation type="journal article" date="2021" name="Nat. Commun.">
        <title>Genetic determinants of endophytism in the Arabidopsis root mycobiome.</title>
        <authorList>
            <person name="Mesny F."/>
            <person name="Miyauchi S."/>
            <person name="Thiergart T."/>
            <person name="Pickel B."/>
            <person name="Atanasova L."/>
            <person name="Karlsson M."/>
            <person name="Huettel B."/>
            <person name="Barry K.W."/>
            <person name="Haridas S."/>
            <person name="Chen C."/>
            <person name="Bauer D."/>
            <person name="Andreopoulos W."/>
            <person name="Pangilinan J."/>
            <person name="LaButti K."/>
            <person name="Riley R."/>
            <person name="Lipzen A."/>
            <person name="Clum A."/>
            <person name="Drula E."/>
            <person name="Henrissat B."/>
            <person name="Kohler A."/>
            <person name="Grigoriev I.V."/>
            <person name="Martin F.M."/>
            <person name="Hacquard S."/>
        </authorList>
    </citation>
    <scope>NUCLEOTIDE SEQUENCE</scope>
    <source>
        <strain evidence="3">MPI-SDFR-AT-0117</strain>
    </source>
</reference>
<feature type="region of interest" description="Disordered" evidence="1">
    <location>
        <begin position="442"/>
        <end position="470"/>
    </location>
</feature>
<keyword evidence="4" id="KW-1185">Reference proteome</keyword>